<dbReference type="GO" id="GO:0016874">
    <property type="term" value="F:ligase activity"/>
    <property type="evidence" value="ECO:0007669"/>
    <property type="project" value="UniProtKB-KW"/>
</dbReference>
<sequence length="186" mass="20197">MSFAVELYFDPTTDAMVRQAWDYLAEAGVSAVMRESGYRPHLTLAVSESLDLDGAGMALEGLARRYPPFALTLSSLGVFLASEATVFLGVTVTQTLLALHAEFQARIQPYAQGIWDYYRVDAWVPHCTLAFNLPPARVPEAVAIGQQIPLPIRAQVVALGITVLSPASSELLRLFPLGDPPILVMP</sequence>
<dbReference type="RefSeq" id="WP_315624715.1">
    <property type="nucleotide sequence ID" value="NZ_JAUHMF010000001.1"/>
</dbReference>
<dbReference type="SUPFAM" id="SSF55144">
    <property type="entry name" value="LigT-like"/>
    <property type="match status" value="1"/>
</dbReference>
<protein>
    <submittedName>
        <fullName evidence="1">2'-5' RNA ligase family protein</fullName>
    </submittedName>
</protein>
<evidence type="ECO:0000313" key="1">
    <source>
        <dbReference type="EMBL" id="MDT8898068.1"/>
    </source>
</evidence>
<dbReference type="Gene3D" id="3.90.1140.10">
    <property type="entry name" value="Cyclic phosphodiesterase"/>
    <property type="match status" value="1"/>
</dbReference>
<dbReference type="Pfam" id="PF13563">
    <property type="entry name" value="2_5_RNA_ligase2"/>
    <property type="match status" value="1"/>
</dbReference>
<accession>A0ABU3NPE3</accession>
<organism evidence="1 2">
    <name type="scientific">Thermanaerothrix solaris</name>
    <dbReference type="NCBI Taxonomy" id="3058434"/>
    <lineage>
        <taxon>Bacteria</taxon>
        <taxon>Bacillati</taxon>
        <taxon>Chloroflexota</taxon>
        <taxon>Anaerolineae</taxon>
        <taxon>Anaerolineales</taxon>
        <taxon>Anaerolineaceae</taxon>
        <taxon>Thermanaerothrix</taxon>
    </lineage>
</organism>
<dbReference type="PANTHER" id="PTHR36039">
    <property type="match status" value="1"/>
</dbReference>
<dbReference type="Proteomes" id="UP001254165">
    <property type="component" value="Unassembled WGS sequence"/>
</dbReference>
<reference evidence="1 2" key="1">
    <citation type="submission" date="2023-07" db="EMBL/GenBank/DDBJ databases">
        <title>Novel species of Thermanaerothrix with wide hydrolytic capabilities.</title>
        <authorList>
            <person name="Zayulina K.S."/>
            <person name="Podosokorskaya O.A."/>
            <person name="Elcheninov A.G."/>
        </authorList>
    </citation>
    <scope>NUCLEOTIDE SEQUENCE [LARGE SCALE GENOMIC DNA]</scope>
    <source>
        <strain evidence="1 2">4228-RoL</strain>
    </source>
</reference>
<dbReference type="PANTHER" id="PTHR36039:SF2">
    <property type="entry name" value="RNA LIGASE_CYCLIC NUCLEOTIDE PHOSPHODIESTERASE FAMILY PROTEIN"/>
    <property type="match status" value="1"/>
</dbReference>
<proteinExistence type="predicted"/>
<dbReference type="EMBL" id="JAUHMF010000001">
    <property type="protein sequence ID" value="MDT8898068.1"/>
    <property type="molecule type" value="Genomic_DNA"/>
</dbReference>
<name>A0ABU3NPE3_9CHLR</name>
<evidence type="ECO:0000313" key="2">
    <source>
        <dbReference type="Proteomes" id="UP001254165"/>
    </source>
</evidence>
<keyword evidence="1" id="KW-0436">Ligase</keyword>
<keyword evidence="2" id="KW-1185">Reference proteome</keyword>
<comment type="caution">
    <text evidence="1">The sequence shown here is derived from an EMBL/GenBank/DDBJ whole genome shotgun (WGS) entry which is preliminary data.</text>
</comment>
<gene>
    <name evidence="1" type="ORF">QYE77_07275</name>
</gene>
<dbReference type="InterPro" id="IPR009097">
    <property type="entry name" value="Cyclic_Pdiesterase"/>
</dbReference>